<keyword evidence="7" id="KW-1185">Reference proteome</keyword>
<dbReference type="OrthoDB" id="329835at2759"/>
<dbReference type="STRING" id="1076935.U4KVH9"/>
<evidence type="ECO:0000256" key="1">
    <source>
        <dbReference type="ARBA" id="ARBA00022450"/>
    </source>
</evidence>
<dbReference type="Pfam" id="PF23562">
    <property type="entry name" value="AMP-binding_C_3"/>
    <property type="match status" value="1"/>
</dbReference>
<feature type="domain" description="Carrier" evidence="4">
    <location>
        <begin position="590"/>
        <end position="649"/>
    </location>
</feature>
<evidence type="ECO:0000259" key="4">
    <source>
        <dbReference type="Pfam" id="PF00550"/>
    </source>
</evidence>
<dbReference type="InterPro" id="IPR020845">
    <property type="entry name" value="AMP-binding_CS"/>
</dbReference>
<reference evidence="6 7" key="1">
    <citation type="journal article" date="2013" name="PLoS Genet.">
        <title>The genome and development-dependent transcriptomes of Pyronema confluens: a window into fungal evolution.</title>
        <authorList>
            <person name="Traeger S."/>
            <person name="Altegoer F."/>
            <person name="Freitag M."/>
            <person name="Gabaldon T."/>
            <person name="Kempken F."/>
            <person name="Kumar A."/>
            <person name="Marcet-Houben M."/>
            <person name="Poggeler S."/>
            <person name="Stajich J.E."/>
            <person name="Nowrousian M."/>
        </authorList>
    </citation>
    <scope>NUCLEOTIDE SEQUENCE [LARGE SCALE GENOMIC DNA]</scope>
    <source>
        <strain evidence="7">CBS 100304</strain>
        <tissue evidence="6">Vegetative mycelium</tissue>
    </source>
</reference>
<protein>
    <submittedName>
        <fullName evidence="6">Similar to Polyketide synthase HetM acc. no. P37693</fullName>
    </submittedName>
</protein>
<gene>
    <name evidence="6" type="ORF">PCON_04030</name>
</gene>
<keyword evidence="2" id="KW-0597">Phosphoprotein</keyword>
<evidence type="ECO:0000256" key="2">
    <source>
        <dbReference type="ARBA" id="ARBA00022553"/>
    </source>
</evidence>
<dbReference type="eggNOG" id="KOG1178">
    <property type="taxonomic scope" value="Eukaryota"/>
</dbReference>
<dbReference type="SUPFAM" id="SSF47336">
    <property type="entry name" value="ACP-like"/>
    <property type="match status" value="1"/>
</dbReference>
<dbReference type="SUPFAM" id="SSF56801">
    <property type="entry name" value="Acetyl-CoA synthetase-like"/>
    <property type="match status" value="1"/>
</dbReference>
<keyword evidence="1" id="KW-0596">Phosphopantetheine</keyword>
<dbReference type="Gene3D" id="3.40.50.720">
    <property type="entry name" value="NAD(P)-binding Rossmann-like Domain"/>
    <property type="match status" value="1"/>
</dbReference>
<dbReference type="PANTHER" id="PTHR43439:SF2">
    <property type="entry name" value="ENZYME, PUTATIVE (JCVI)-RELATED"/>
    <property type="match status" value="1"/>
</dbReference>
<dbReference type="Gene3D" id="3.40.50.12780">
    <property type="entry name" value="N-terminal domain of ligase-like"/>
    <property type="match status" value="1"/>
</dbReference>
<dbReference type="InterPro" id="IPR036291">
    <property type="entry name" value="NAD(P)-bd_dom_sf"/>
</dbReference>
<name>U4KVH9_PYROM</name>
<dbReference type="Pfam" id="PF07993">
    <property type="entry name" value="NAD_binding_4"/>
    <property type="match status" value="1"/>
</dbReference>
<dbReference type="InterPro" id="IPR036736">
    <property type="entry name" value="ACP-like_sf"/>
</dbReference>
<dbReference type="PROSITE" id="PS00455">
    <property type="entry name" value="AMP_BINDING"/>
    <property type="match status" value="1"/>
</dbReference>
<feature type="domain" description="Thioester reductase (TE)" evidence="5">
    <location>
        <begin position="681"/>
        <end position="929"/>
    </location>
</feature>
<proteinExistence type="predicted"/>
<dbReference type="SUPFAM" id="SSF51735">
    <property type="entry name" value="NAD(P)-binding Rossmann-fold domains"/>
    <property type="match status" value="1"/>
</dbReference>
<dbReference type="Proteomes" id="UP000018144">
    <property type="component" value="Unassembled WGS sequence"/>
</dbReference>
<dbReference type="InterPro" id="IPR000873">
    <property type="entry name" value="AMP-dep_synth/lig_dom"/>
</dbReference>
<evidence type="ECO:0000313" key="7">
    <source>
        <dbReference type="Proteomes" id="UP000018144"/>
    </source>
</evidence>
<dbReference type="EMBL" id="HF935220">
    <property type="protein sequence ID" value="CCX04911.1"/>
    <property type="molecule type" value="Genomic_DNA"/>
</dbReference>
<dbReference type="Pfam" id="PF00501">
    <property type="entry name" value="AMP-binding"/>
    <property type="match status" value="1"/>
</dbReference>
<dbReference type="eggNOG" id="KOG1176">
    <property type="taxonomic scope" value="Eukaryota"/>
</dbReference>
<dbReference type="InterPro" id="IPR009081">
    <property type="entry name" value="PP-bd_ACP"/>
</dbReference>
<evidence type="ECO:0000259" key="3">
    <source>
        <dbReference type="Pfam" id="PF00501"/>
    </source>
</evidence>
<evidence type="ECO:0000259" key="5">
    <source>
        <dbReference type="Pfam" id="PF07993"/>
    </source>
</evidence>
<sequence length="1049" mass="115811">MSPSFDAEAPKAFTRPTFELCTPLESHDNIRTGAELLRFNAENNADLLYCLQAKKPAGDDLEFDKITFKDMYRAVLNCAAWIKKDVTSAQFEPCVDEEGKICRGAPVALLLGSDIGVMIHILALSYLGIPAVLLSARLSPPAIAHLLEKTSAKSLIVSSRVSEVANEAINLLNSDENPYIYNQVPYDEFLGVQKTAVPEMCDLVSPTDRNVLILHSSGTTGLPKPIYHTHRYLLGYAGCHQISDDSAQQPLNLSTLPLYHGFGLLAPSLGLSIGMPFCLPSASTIPTAELTVRLSQSTGAQSLMTVPSILEDLLHLPASEGVTELLKMDFVAVGGGPIKPSVGEQLSAAGVKLLNHAGATEIGAIAPIFRPDEDYDWHYLVLRKDIGLRLEPVVTTEGSERHRLVGFPFGWGTRFEVQDLLECNPKHPETQFKILGRNDDLLVLANGEKVLPRILESTISALENVKAAVAYGEGRFELGIIIEPGKPIGPEGAAGFVNYIWPHINEVNEQMDEHARVSSKSMVIVATDGKSIPRSDKGSCMRKETYRIFEREISDAYERLESNSEVAVDLDGSELKNGLKRIVQMCLRKKLDLGFDDDFFEYGLDSLQAIKLFRILSSSLKTNSGFRSKSVTRDFVFRHTTINKMAKALLGDWATEVDRIGRMKASVREFGFTAERSVVLLTGSTGSLGSFLVAHLSQLRTVEKVICLTRKATEGDDAKIRQLRACESRGIQLSEEYWSKIEVIEANLKAPQLGLDDTTYTSLNQSITHIIHNAWPMDFNRAIESFEPHFQALQNLLQLAMHTHQSKPNIRPRIVFTSSIAAVGQYPTVVKSGPIPEVTVDDASVADNFGYAEAKWVCEKILENAGARYSEELETTVVRIGQLTGSERSGFWNSNEHFPALIKSSQLVGHLPVINGTLSWLPVDVAAEALAEIVLHGGDAAPAYHLENPVRQPWEGVLEIFRNKLGLTGKAIPFDQWWKLVEANNDERNVAKRLAKFFHEDFHRMADGTVVLETKKARGVSKILRDCPGVDKVLMERYVDAWRSSGFLG</sequence>
<organism evidence="6 7">
    <name type="scientific">Pyronema omphalodes (strain CBS 100304)</name>
    <name type="common">Pyronema confluens</name>
    <dbReference type="NCBI Taxonomy" id="1076935"/>
    <lineage>
        <taxon>Eukaryota</taxon>
        <taxon>Fungi</taxon>
        <taxon>Dikarya</taxon>
        <taxon>Ascomycota</taxon>
        <taxon>Pezizomycotina</taxon>
        <taxon>Pezizomycetes</taxon>
        <taxon>Pezizales</taxon>
        <taxon>Pyronemataceae</taxon>
        <taxon>Pyronema</taxon>
    </lineage>
</organism>
<dbReference type="InterPro" id="IPR042099">
    <property type="entry name" value="ANL_N_sf"/>
</dbReference>
<feature type="domain" description="AMP-dependent synthetase/ligase" evidence="3">
    <location>
        <begin position="103"/>
        <end position="377"/>
    </location>
</feature>
<evidence type="ECO:0000313" key="6">
    <source>
        <dbReference type="EMBL" id="CCX04911.1"/>
    </source>
</evidence>
<dbReference type="AlphaFoldDB" id="U4KVH9"/>
<dbReference type="InterPro" id="IPR051414">
    <property type="entry name" value="Adenylate-forming_Reductase"/>
</dbReference>
<dbReference type="PANTHER" id="PTHR43439">
    <property type="entry name" value="PHENYLACETATE-COENZYME A LIGASE"/>
    <property type="match status" value="1"/>
</dbReference>
<dbReference type="OMA" id="WHYLIPR"/>
<accession>U4KVH9</accession>
<dbReference type="Pfam" id="PF00550">
    <property type="entry name" value="PP-binding"/>
    <property type="match status" value="1"/>
</dbReference>
<dbReference type="InterPro" id="IPR013120">
    <property type="entry name" value="FAR_NAD-bd"/>
</dbReference>
<dbReference type="Gene3D" id="1.10.1200.10">
    <property type="entry name" value="ACP-like"/>
    <property type="match status" value="1"/>
</dbReference>